<dbReference type="AlphaFoldDB" id="A0A814LYR1"/>
<dbReference type="FunFam" id="3.40.50.300:FF:001447">
    <property type="entry name" value="Ras-related protein Rab-1B"/>
    <property type="match status" value="1"/>
</dbReference>
<dbReference type="InterPro" id="IPR027417">
    <property type="entry name" value="P-loop_NTPase"/>
</dbReference>
<dbReference type="GO" id="GO:0003924">
    <property type="term" value="F:GTPase activity"/>
    <property type="evidence" value="ECO:0007669"/>
    <property type="project" value="InterPro"/>
</dbReference>
<dbReference type="SMART" id="SM00173">
    <property type="entry name" value="RAS"/>
    <property type="match status" value="1"/>
</dbReference>
<dbReference type="Gene3D" id="3.40.50.300">
    <property type="entry name" value="P-loop containing nucleotide triphosphate hydrolases"/>
    <property type="match status" value="1"/>
</dbReference>
<evidence type="ECO:0000313" key="5">
    <source>
        <dbReference type="Proteomes" id="UP000663828"/>
    </source>
</evidence>
<dbReference type="PROSITE" id="PS51419">
    <property type="entry name" value="RAB"/>
    <property type="match status" value="1"/>
</dbReference>
<sequence length="224" mass="25361">MSDSEGETYEKQVKIVLVGDGSSGKTSISERFSKDAFNRDYNQTLGIDYYLKRINLTRTYNVTLAVNDVGGQTLGGAMLDKYIFGVDIVLLVYDITNLQSFENLEDWYHTIIKYCAGRKPLFALVGNKSDLEHLRAVKLEKHHQFVKEKDILSYFVSAKTGESVENLFRQVTANLMHVVLPKNDQDATRIIKAPIIRQESHNTTPLKTTPPQSTHTRTSICTLQ</sequence>
<evidence type="ECO:0000256" key="3">
    <source>
        <dbReference type="SAM" id="MobiDB-lite"/>
    </source>
</evidence>
<dbReference type="InterPro" id="IPR001806">
    <property type="entry name" value="Small_GTPase"/>
</dbReference>
<dbReference type="Pfam" id="PF00071">
    <property type="entry name" value="Ras"/>
    <property type="match status" value="1"/>
</dbReference>
<proteinExistence type="inferred from homology"/>
<dbReference type="SMART" id="SM00176">
    <property type="entry name" value="RAN"/>
    <property type="match status" value="1"/>
</dbReference>
<gene>
    <name evidence="4" type="ORF">XAT740_LOCUS16895</name>
</gene>
<dbReference type="SUPFAM" id="SSF52540">
    <property type="entry name" value="P-loop containing nucleoside triphosphate hydrolases"/>
    <property type="match status" value="1"/>
</dbReference>
<dbReference type="InterPro" id="IPR005225">
    <property type="entry name" value="Small_GTP-bd"/>
</dbReference>
<evidence type="ECO:0000256" key="2">
    <source>
        <dbReference type="ARBA" id="ARBA00022741"/>
    </source>
</evidence>
<dbReference type="PRINTS" id="PR00449">
    <property type="entry name" value="RASTRNSFRMNG"/>
</dbReference>
<dbReference type="SMART" id="SM00175">
    <property type="entry name" value="RAB"/>
    <property type="match status" value="1"/>
</dbReference>
<comment type="similarity">
    <text evidence="1">Belongs to the small GTPase superfamily. Rab family.</text>
</comment>
<feature type="compositionally biased region" description="Polar residues" evidence="3">
    <location>
        <begin position="201"/>
        <end position="224"/>
    </location>
</feature>
<dbReference type="EMBL" id="CAJNOR010001089">
    <property type="protein sequence ID" value="CAF1072614.1"/>
    <property type="molecule type" value="Genomic_DNA"/>
</dbReference>
<dbReference type="Proteomes" id="UP000663828">
    <property type="component" value="Unassembled WGS sequence"/>
</dbReference>
<organism evidence="4 5">
    <name type="scientific">Adineta ricciae</name>
    <name type="common">Rotifer</name>
    <dbReference type="NCBI Taxonomy" id="249248"/>
    <lineage>
        <taxon>Eukaryota</taxon>
        <taxon>Metazoa</taxon>
        <taxon>Spiralia</taxon>
        <taxon>Gnathifera</taxon>
        <taxon>Rotifera</taxon>
        <taxon>Eurotatoria</taxon>
        <taxon>Bdelloidea</taxon>
        <taxon>Adinetida</taxon>
        <taxon>Adinetidae</taxon>
        <taxon>Adineta</taxon>
    </lineage>
</organism>
<reference evidence="4" key="1">
    <citation type="submission" date="2021-02" db="EMBL/GenBank/DDBJ databases">
        <authorList>
            <person name="Nowell W R."/>
        </authorList>
    </citation>
    <scope>NUCLEOTIDE SEQUENCE</scope>
</reference>
<dbReference type="PANTHER" id="PTHR47978">
    <property type="match status" value="1"/>
</dbReference>
<dbReference type="PROSITE" id="PS51421">
    <property type="entry name" value="RAS"/>
    <property type="match status" value="1"/>
</dbReference>
<dbReference type="GO" id="GO:0005525">
    <property type="term" value="F:GTP binding"/>
    <property type="evidence" value="ECO:0007669"/>
    <property type="project" value="InterPro"/>
</dbReference>
<feature type="region of interest" description="Disordered" evidence="3">
    <location>
        <begin position="200"/>
        <end position="224"/>
    </location>
</feature>
<comment type="caution">
    <text evidence="4">The sequence shown here is derived from an EMBL/GenBank/DDBJ whole genome shotgun (WGS) entry which is preliminary data.</text>
</comment>
<dbReference type="NCBIfam" id="TIGR00231">
    <property type="entry name" value="small_GTP"/>
    <property type="match status" value="1"/>
</dbReference>
<keyword evidence="2" id="KW-0547">Nucleotide-binding</keyword>
<accession>A0A814LYR1</accession>
<evidence type="ECO:0000256" key="1">
    <source>
        <dbReference type="ARBA" id="ARBA00006270"/>
    </source>
</evidence>
<keyword evidence="5" id="KW-1185">Reference proteome</keyword>
<dbReference type="SMART" id="SM00174">
    <property type="entry name" value="RHO"/>
    <property type="match status" value="1"/>
</dbReference>
<name>A0A814LYR1_ADIRI</name>
<evidence type="ECO:0000313" key="4">
    <source>
        <dbReference type="EMBL" id="CAF1072614.1"/>
    </source>
</evidence>
<protein>
    <submittedName>
        <fullName evidence="4">Uncharacterized protein</fullName>
    </submittedName>
</protein>